<accession>A0A5B7D0W8</accession>
<dbReference type="Proteomes" id="UP000324222">
    <property type="component" value="Unassembled WGS sequence"/>
</dbReference>
<proteinExistence type="predicted"/>
<dbReference type="EMBL" id="VSRR010000276">
    <property type="protein sequence ID" value="MPC13373.1"/>
    <property type="molecule type" value="Genomic_DNA"/>
</dbReference>
<keyword evidence="2" id="KW-1185">Reference proteome</keyword>
<evidence type="ECO:0000313" key="1">
    <source>
        <dbReference type="EMBL" id="MPC13373.1"/>
    </source>
</evidence>
<protein>
    <submittedName>
        <fullName evidence="1">Uncharacterized protein</fullName>
    </submittedName>
</protein>
<gene>
    <name evidence="1" type="ORF">E2C01_006105</name>
</gene>
<evidence type="ECO:0000313" key="2">
    <source>
        <dbReference type="Proteomes" id="UP000324222"/>
    </source>
</evidence>
<reference evidence="1 2" key="1">
    <citation type="submission" date="2019-05" db="EMBL/GenBank/DDBJ databases">
        <title>Another draft genome of Portunus trituberculatus and its Hox gene families provides insights of decapod evolution.</title>
        <authorList>
            <person name="Jeong J.-H."/>
            <person name="Song I."/>
            <person name="Kim S."/>
            <person name="Choi T."/>
            <person name="Kim D."/>
            <person name="Ryu S."/>
            <person name="Kim W."/>
        </authorList>
    </citation>
    <scope>NUCLEOTIDE SEQUENCE [LARGE SCALE GENOMIC DNA]</scope>
    <source>
        <tissue evidence="1">Muscle</tissue>
    </source>
</reference>
<sequence>MMSGRWLMTPLYDGVPVLTVDLPEDACEVWWCAWVWVCVKRGWRGEGDVHYLGKSSRRCALNTEKKLDGVENRKREYRGRQRASGNFTAAKAGAVKRRCYRCASYYYYFSSGAGHEMINNN</sequence>
<name>A0A5B7D0W8_PORTR</name>
<organism evidence="1 2">
    <name type="scientific">Portunus trituberculatus</name>
    <name type="common">Swimming crab</name>
    <name type="synonym">Neptunus trituberculatus</name>
    <dbReference type="NCBI Taxonomy" id="210409"/>
    <lineage>
        <taxon>Eukaryota</taxon>
        <taxon>Metazoa</taxon>
        <taxon>Ecdysozoa</taxon>
        <taxon>Arthropoda</taxon>
        <taxon>Crustacea</taxon>
        <taxon>Multicrustacea</taxon>
        <taxon>Malacostraca</taxon>
        <taxon>Eumalacostraca</taxon>
        <taxon>Eucarida</taxon>
        <taxon>Decapoda</taxon>
        <taxon>Pleocyemata</taxon>
        <taxon>Brachyura</taxon>
        <taxon>Eubrachyura</taxon>
        <taxon>Portunoidea</taxon>
        <taxon>Portunidae</taxon>
        <taxon>Portuninae</taxon>
        <taxon>Portunus</taxon>
    </lineage>
</organism>
<dbReference type="AlphaFoldDB" id="A0A5B7D0W8"/>
<comment type="caution">
    <text evidence="1">The sequence shown here is derived from an EMBL/GenBank/DDBJ whole genome shotgun (WGS) entry which is preliminary data.</text>
</comment>